<organism evidence="1 2">
    <name type="scientific">Candidatus Limenecus avicola</name>
    <dbReference type="NCBI Taxonomy" id="2840847"/>
    <lineage>
        <taxon>Bacteria</taxon>
        <taxon>Bacillati</taxon>
        <taxon>Bacillota</taxon>
        <taxon>Clostridia</taxon>
        <taxon>Eubacteriales</taxon>
        <taxon>Clostridiaceae</taxon>
        <taxon>Clostridiaceae incertae sedis</taxon>
        <taxon>Candidatus Limenecus</taxon>
    </lineage>
</organism>
<gene>
    <name evidence="1" type="ORF">IAD26_02470</name>
</gene>
<reference evidence="1" key="1">
    <citation type="submission" date="2020-10" db="EMBL/GenBank/DDBJ databases">
        <authorList>
            <person name="Gilroy R."/>
        </authorList>
    </citation>
    <scope>NUCLEOTIDE SEQUENCE</scope>
    <source>
        <strain evidence="1">CHK154-7741</strain>
    </source>
</reference>
<evidence type="ECO:0000313" key="1">
    <source>
        <dbReference type="EMBL" id="HIU91979.1"/>
    </source>
</evidence>
<accession>A0A9D1MYW6</accession>
<sequence length="114" mass="13153">MNNISFRAKIHGLPLDVTAKLFEMRTEDDTKHEIRLLERTASNNKDTFVMSKNGKVTVEYQPAFTPRNPGLYKPDDLVRIFQTMKHLEAQNVLKKSLAARKTQLKKADYAAFQE</sequence>
<dbReference type="EMBL" id="DVOD01000018">
    <property type="protein sequence ID" value="HIU91979.1"/>
    <property type="molecule type" value="Genomic_DNA"/>
</dbReference>
<proteinExistence type="predicted"/>
<dbReference type="AlphaFoldDB" id="A0A9D1MYW6"/>
<name>A0A9D1MYW6_9CLOT</name>
<evidence type="ECO:0000313" key="2">
    <source>
        <dbReference type="Proteomes" id="UP000886748"/>
    </source>
</evidence>
<comment type="caution">
    <text evidence="1">The sequence shown here is derived from an EMBL/GenBank/DDBJ whole genome shotgun (WGS) entry which is preliminary data.</text>
</comment>
<dbReference type="Proteomes" id="UP000886748">
    <property type="component" value="Unassembled WGS sequence"/>
</dbReference>
<protein>
    <submittedName>
        <fullName evidence="1">Uncharacterized protein</fullName>
    </submittedName>
</protein>
<reference evidence="1" key="2">
    <citation type="journal article" date="2021" name="PeerJ">
        <title>Extensive microbial diversity within the chicken gut microbiome revealed by metagenomics and culture.</title>
        <authorList>
            <person name="Gilroy R."/>
            <person name="Ravi A."/>
            <person name="Getino M."/>
            <person name="Pursley I."/>
            <person name="Horton D.L."/>
            <person name="Alikhan N.F."/>
            <person name="Baker D."/>
            <person name="Gharbi K."/>
            <person name="Hall N."/>
            <person name="Watson M."/>
            <person name="Adriaenssens E.M."/>
            <person name="Foster-Nyarko E."/>
            <person name="Jarju S."/>
            <person name="Secka A."/>
            <person name="Antonio M."/>
            <person name="Oren A."/>
            <person name="Chaudhuri R.R."/>
            <person name="La Ragione R."/>
            <person name="Hildebrand F."/>
            <person name="Pallen M.J."/>
        </authorList>
    </citation>
    <scope>NUCLEOTIDE SEQUENCE</scope>
    <source>
        <strain evidence="1">CHK154-7741</strain>
    </source>
</reference>